<dbReference type="InterPro" id="IPR004358">
    <property type="entry name" value="Sig_transdc_His_kin-like_C"/>
</dbReference>
<dbReference type="InterPro" id="IPR003661">
    <property type="entry name" value="HisK_dim/P_dom"/>
</dbReference>
<evidence type="ECO:0000259" key="15">
    <source>
        <dbReference type="PROSITE" id="PS50109"/>
    </source>
</evidence>
<evidence type="ECO:0000313" key="16">
    <source>
        <dbReference type="EMBL" id="ANQ14513.1"/>
    </source>
</evidence>
<evidence type="ECO:0000256" key="4">
    <source>
        <dbReference type="ARBA" id="ARBA00022475"/>
    </source>
</evidence>
<dbReference type="Pfam" id="PF02518">
    <property type="entry name" value="HATPase_c"/>
    <property type="match status" value="1"/>
</dbReference>
<evidence type="ECO:0000256" key="10">
    <source>
        <dbReference type="ARBA" id="ARBA00022840"/>
    </source>
</evidence>
<dbReference type="EC" id="2.7.13.3" evidence="3"/>
<dbReference type="SUPFAM" id="SSF47384">
    <property type="entry name" value="Homodimeric domain of signal transducing histidine kinase"/>
    <property type="match status" value="1"/>
</dbReference>
<dbReference type="SMART" id="SM00387">
    <property type="entry name" value="HATPase_c"/>
    <property type="match status" value="1"/>
</dbReference>
<dbReference type="GO" id="GO:0000155">
    <property type="term" value="F:phosphorelay sensor kinase activity"/>
    <property type="evidence" value="ECO:0007669"/>
    <property type="project" value="InterPro"/>
</dbReference>
<keyword evidence="10" id="KW-0067">ATP-binding</keyword>
<dbReference type="GO" id="GO:0005886">
    <property type="term" value="C:plasma membrane"/>
    <property type="evidence" value="ECO:0007669"/>
    <property type="project" value="UniProtKB-SubCell"/>
</dbReference>
<keyword evidence="7 14" id="KW-0812">Transmembrane</keyword>
<evidence type="ECO:0000256" key="3">
    <source>
        <dbReference type="ARBA" id="ARBA00012438"/>
    </source>
</evidence>
<dbReference type="Gene3D" id="3.30.565.10">
    <property type="entry name" value="Histidine kinase-like ATPase, C-terminal domain"/>
    <property type="match status" value="1"/>
</dbReference>
<dbReference type="InterPro" id="IPR036097">
    <property type="entry name" value="HisK_dim/P_sf"/>
</dbReference>
<feature type="transmembrane region" description="Helical" evidence="14">
    <location>
        <begin position="20"/>
        <end position="46"/>
    </location>
</feature>
<keyword evidence="12" id="KW-0902">Two-component regulatory system</keyword>
<dbReference type="GeneID" id="70915493"/>
<keyword evidence="6" id="KW-0808">Transferase</keyword>
<keyword evidence="11 14" id="KW-1133">Transmembrane helix</keyword>
<evidence type="ECO:0000256" key="6">
    <source>
        <dbReference type="ARBA" id="ARBA00022679"/>
    </source>
</evidence>
<name>A0AAN1CXV1_VIBNA</name>
<evidence type="ECO:0000256" key="14">
    <source>
        <dbReference type="SAM" id="Phobius"/>
    </source>
</evidence>
<evidence type="ECO:0000256" key="8">
    <source>
        <dbReference type="ARBA" id="ARBA00022741"/>
    </source>
</evidence>
<dbReference type="RefSeq" id="WP_020336094.1">
    <property type="nucleotide sequence ID" value="NZ_ATFJ01000039.1"/>
</dbReference>
<dbReference type="InterPro" id="IPR005467">
    <property type="entry name" value="His_kinase_dom"/>
</dbReference>
<dbReference type="SUPFAM" id="SSF55874">
    <property type="entry name" value="ATPase domain of HSP90 chaperone/DNA topoisomerase II/histidine kinase"/>
    <property type="match status" value="1"/>
</dbReference>
<organism evidence="16 17">
    <name type="scientific">Vibrio natriegens NBRC 15636 = ATCC 14048 = DSM 759</name>
    <dbReference type="NCBI Taxonomy" id="1219067"/>
    <lineage>
        <taxon>Bacteria</taxon>
        <taxon>Pseudomonadati</taxon>
        <taxon>Pseudomonadota</taxon>
        <taxon>Gammaproteobacteria</taxon>
        <taxon>Vibrionales</taxon>
        <taxon>Vibrionaceae</taxon>
        <taxon>Vibrio</taxon>
    </lineage>
</organism>
<dbReference type="InterPro" id="IPR003594">
    <property type="entry name" value="HATPase_dom"/>
</dbReference>
<keyword evidence="4" id="KW-1003">Cell membrane</keyword>
<evidence type="ECO:0000256" key="2">
    <source>
        <dbReference type="ARBA" id="ARBA00004236"/>
    </source>
</evidence>
<dbReference type="AlphaFoldDB" id="A0AAN1CXV1"/>
<evidence type="ECO:0000256" key="9">
    <source>
        <dbReference type="ARBA" id="ARBA00022777"/>
    </source>
</evidence>
<evidence type="ECO:0000256" key="1">
    <source>
        <dbReference type="ARBA" id="ARBA00000085"/>
    </source>
</evidence>
<dbReference type="GO" id="GO:0005524">
    <property type="term" value="F:ATP binding"/>
    <property type="evidence" value="ECO:0007669"/>
    <property type="project" value="UniProtKB-KW"/>
</dbReference>
<reference evidence="16 17" key="1">
    <citation type="submission" date="2016-07" db="EMBL/GenBank/DDBJ databases">
        <title>Developing Vibrio natriegens as a novel, fast-growing host for biotechnology.</title>
        <authorList>
            <person name="Weinstock M.T."/>
            <person name="Hesek E.D."/>
            <person name="Wilson C.M."/>
            <person name="Gibson D.G."/>
        </authorList>
    </citation>
    <scope>NUCLEOTIDE SEQUENCE [LARGE SCALE GENOMIC DNA]</scope>
    <source>
        <strain evidence="16 17">ATCC 14048</strain>
    </source>
</reference>
<dbReference type="KEGG" id="vna:PN96_21860"/>
<dbReference type="InterPro" id="IPR050428">
    <property type="entry name" value="TCS_sensor_his_kinase"/>
</dbReference>
<evidence type="ECO:0000313" key="17">
    <source>
        <dbReference type="Proteomes" id="UP000092741"/>
    </source>
</evidence>
<evidence type="ECO:0000256" key="11">
    <source>
        <dbReference type="ARBA" id="ARBA00022989"/>
    </source>
</evidence>
<comment type="subcellular location">
    <subcellularLocation>
        <location evidence="2">Cell membrane</location>
    </subcellularLocation>
</comment>
<proteinExistence type="predicted"/>
<evidence type="ECO:0000256" key="5">
    <source>
        <dbReference type="ARBA" id="ARBA00022553"/>
    </source>
</evidence>
<keyword evidence="9 16" id="KW-0418">Kinase</keyword>
<gene>
    <name evidence="16" type="ORF">BA890_17355</name>
</gene>
<dbReference type="PANTHER" id="PTHR45436">
    <property type="entry name" value="SENSOR HISTIDINE KINASE YKOH"/>
    <property type="match status" value="1"/>
</dbReference>
<dbReference type="Gene3D" id="1.10.287.130">
    <property type="match status" value="1"/>
</dbReference>
<dbReference type="PANTHER" id="PTHR45436:SF5">
    <property type="entry name" value="SENSOR HISTIDINE KINASE TRCS"/>
    <property type="match status" value="1"/>
</dbReference>
<keyword evidence="5" id="KW-0597">Phosphoprotein</keyword>
<dbReference type="CDD" id="cd00082">
    <property type="entry name" value="HisKA"/>
    <property type="match status" value="1"/>
</dbReference>
<accession>A0AAN1CXV1</accession>
<feature type="domain" description="Histidine kinase" evidence="15">
    <location>
        <begin position="248"/>
        <end position="461"/>
    </location>
</feature>
<comment type="catalytic activity">
    <reaction evidence="1">
        <text>ATP + protein L-histidine = ADP + protein N-phospho-L-histidine.</text>
        <dbReference type="EC" id="2.7.13.3"/>
    </reaction>
</comment>
<dbReference type="InterPro" id="IPR036890">
    <property type="entry name" value="HATPase_C_sf"/>
</dbReference>
<evidence type="ECO:0000256" key="12">
    <source>
        <dbReference type="ARBA" id="ARBA00023012"/>
    </source>
</evidence>
<keyword evidence="13 14" id="KW-0472">Membrane</keyword>
<protein>
    <recommendedName>
        <fullName evidence="3">histidine kinase</fullName>
        <ecNumber evidence="3">2.7.13.3</ecNumber>
    </recommendedName>
</protein>
<dbReference type="Proteomes" id="UP000092741">
    <property type="component" value="Chromosome 2"/>
</dbReference>
<dbReference type="PRINTS" id="PR00344">
    <property type="entry name" value="BCTRLSENSOR"/>
</dbReference>
<dbReference type="EMBL" id="CP016346">
    <property type="protein sequence ID" value="ANQ14513.1"/>
    <property type="molecule type" value="Genomic_DNA"/>
</dbReference>
<dbReference type="FunFam" id="3.30.565.10:FF:000023">
    <property type="entry name" value="PAS domain-containing sensor histidine kinase"/>
    <property type="match status" value="1"/>
</dbReference>
<evidence type="ECO:0000256" key="7">
    <source>
        <dbReference type="ARBA" id="ARBA00022692"/>
    </source>
</evidence>
<sequence>MSSSHSIEQALSKAQKKLLLHFIALLLCCLLLVELAVGALFFYDLYQTEKKILSSMASEYQRILTYDSEERLIHVLEANPHRLIDNDITALLIENDDFKTRKFIAGDEKLSLDIKLDTLTGKDKSWVQSFIFSPYTTLKLASEAREFWLVLDNRQRDYIAFEKWRMTFYTMLVMVVITALFTHRILRNAMTPLMTLGSFLERLRQGKNDEIEVFTEQPEGLNVINASVHQAIARLQHTTTTLNTTVDAIAHDIRTPLSRIMLSSQSALIGGDNFHAMRDALSDCSEHAMQANNMLTALMKLNDELMGKRLQQKVLTDVNDVVKTVSSWYEDVAEEKQISLIVNTSDKEATIQSDPDKLTQILVNLVDNAIKYTPEKGKVMLDVQPQGSNSVAISVTDTGIGVDPNEHTLIFERLYRVDSSRSNTEGYGLGLSLAAAMVNNLGGRIELSSHLGQGSTFTIVL</sequence>
<dbReference type="PROSITE" id="PS50109">
    <property type="entry name" value="HIS_KIN"/>
    <property type="match status" value="1"/>
</dbReference>
<keyword evidence="17" id="KW-1185">Reference proteome</keyword>
<evidence type="ECO:0000256" key="13">
    <source>
        <dbReference type="ARBA" id="ARBA00023136"/>
    </source>
</evidence>
<keyword evidence="8" id="KW-0547">Nucleotide-binding</keyword>
<feature type="transmembrane region" description="Helical" evidence="14">
    <location>
        <begin position="166"/>
        <end position="186"/>
    </location>
</feature>